<proteinExistence type="predicted"/>
<dbReference type="RefSeq" id="WP_109968788.1">
    <property type="nucleotide sequence ID" value="NZ_CP176093.1"/>
</dbReference>
<protein>
    <submittedName>
        <fullName evidence="2">Uncharacterized protein</fullName>
    </submittedName>
</protein>
<dbReference type="Proteomes" id="UP000245657">
    <property type="component" value="Unassembled WGS sequence"/>
</dbReference>
<comment type="caution">
    <text evidence="2">The sequence shown here is derived from an EMBL/GenBank/DDBJ whole genome shotgun (WGS) entry which is preliminary data.</text>
</comment>
<dbReference type="GeneID" id="97547814"/>
<reference evidence="2 3" key="1">
    <citation type="submission" date="2018-05" db="EMBL/GenBank/DDBJ databases">
        <title>Draft genome of Methanospirillum lacunae Ki8-1.</title>
        <authorList>
            <person name="Dueholm M.S."/>
            <person name="Nielsen P.H."/>
            <person name="Bakmann L.F."/>
            <person name="Otzen D.E."/>
        </authorList>
    </citation>
    <scope>NUCLEOTIDE SEQUENCE [LARGE SCALE GENOMIC DNA]</scope>
    <source>
        <strain evidence="2 3">Ki8-1</strain>
    </source>
</reference>
<gene>
    <name evidence="2" type="ORF">DK846_10015</name>
</gene>
<keyword evidence="1" id="KW-1133">Transmembrane helix</keyword>
<keyword evidence="1" id="KW-0812">Transmembrane</keyword>
<organism evidence="2 3">
    <name type="scientific">Methanospirillum lacunae</name>
    <dbReference type="NCBI Taxonomy" id="668570"/>
    <lineage>
        <taxon>Archaea</taxon>
        <taxon>Methanobacteriati</taxon>
        <taxon>Methanobacteriota</taxon>
        <taxon>Stenosarchaea group</taxon>
        <taxon>Methanomicrobia</taxon>
        <taxon>Methanomicrobiales</taxon>
        <taxon>Methanospirillaceae</taxon>
        <taxon>Methanospirillum</taxon>
    </lineage>
</organism>
<dbReference type="AlphaFoldDB" id="A0A2V2MXY7"/>
<evidence type="ECO:0000313" key="3">
    <source>
        <dbReference type="Proteomes" id="UP000245657"/>
    </source>
</evidence>
<evidence type="ECO:0000256" key="1">
    <source>
        <dbReference type="SAM" id="Phobius"/>
    </source>
</evidence>
<accession>A0A2V2MXY7</accession>
<feature type="transmembrane region" description="Helical" evidence="1">
    <location>
        <begin position="31"/>
        <end position="55"/>
    </location>
</feature>
<dbReference type="OrthoDB" id="112358at2157"/>
<dbReference type="EMBL" id="QGMY01000007">
    <property type="protein sequence ID" value="PWR72299.1"/>
    <property type="molecule type" value="Genomic_DNA"/>
</dbReference>
<keyword evidence="1" id="KW-0472">Membrane</keyword>
<evidence type="ECO:0000313" key="2">
    <source>
        <dbReference type="EMBL" id="PWR72299.1"/>
    </source>
</evidence>
<sequence length="180" mass="20372">MTNRPDPEEPSFGGPTKWKDLEMRKSNHRTLIRVLVLIIVVAGIAGAAVLTMQIIPDQQATQDTPFPYTTTYQASLPDSERVHVGSLDILAMQTGDRIALKIGNHREEMEMNETRQISPRIFSLRIFGTPVFDTGYQVNVTWTGVQKDRDTFKIVLRTNRQVPEWLMNRIIPGTIEAKPA</sequence>
<keyword evidence="3" id="KW-1185">Reference proteome</keyword>
<name>A0A2V2MXY7_9EURY</name>